<accession>A0A3S4IB43</accession>
<organism evidence="2 3">
    <name type="scientific">Citrobacter koseri</name>
    <name type="common">Citrobacter diversus</name>
    <dbReference type="NCBI Taxonomy" id="545"/>
    <lineage>
        <taxon>Bacteria</taxon>
        <taxon>Pseudomonadati</taxon>
        <taxon>Pseudomonadota</taxon>
        <taxon>Gammaproteobacteria</taxon>
        <taxon>Enterobacterales</taxon>
        <taxon>Enterobacteriaceae</taxon>
        <taxon>Citrobacter</taxon>
    </lineage>
</organism>
<dbReference type="PANTHER" id="PTHR42828:SF3">
    <property type="entry name" value="THREONYLCARBAMOYL-AMP SYNTHASE"/>
    <property type="match status" value="1"/>
</dbReference>
<dbReference type="Proteomes" id="UP000270272">
    <property type="component" value="Chromosome"/>
</dbReference>
<dbReference type="Gene3D" id="3.90.870.10">
    <property type="entry name" value="DHBP synthase"/>
    <property type="match status" value="1"/>
</dbReference>
<proteinExistence type="predicted"/>
<dbReference type="AlphaFoldDB" id="A0A3S4IB43"/>
<protein>
    <submittedName>
        <fullName evidence="2">Translation factor (SUA5)</fullName>
    </submittedName>
</protein>
<reference evidence="2 3" key="1">
    <citation type="submission" date="2018-12" db="EMBL/GenBank/DDBJ databases">
        <authorList>
            <consortium name="Pathogen Informatics"/>
        </authorList>
    </citation>
    <scope>NUCLEOTIDE SEQUENCE [LARGE SCALE GENOMIC DNA]</scope>
    <source>
        <strain evidence="2 3">NCTC11075</strain>
    </source>
</reference>
<sequence>MSQFFYIHPENPQQRLINQAVEIVRKGGVIVYPTDSGYALGCKIEDKGGDGAHLPHSPPAGRA</sequence>
<dbReference type="Pfam" id="PF01300">
    <property type="entry name" value="Sua5_yciO_yrdC"/>
    <property type="match status" value="1"/>
</dbReference>
<dbReference type="PANTHER" id="PTHR42828">
    <property type="entry name" value="DHBP SYNTHASE RIBB-LIKE ALPHA/BETA DOMAIN-CONTAINING PROTEIN"/>
    <property type="match status" value="1"/>
</dbReference>
<dbReference type="SUPFAM" id="SSF55821">
    <property type="entry name" value="YrdC/RibB"/>
    <property type="match status" value="1"/>
</dbReference>
<dbReference type="InterPro" id="IPR006070">
    <property type="entry name" value="Sua5-like_dom"/>
</dbReference>
<dbReference type="EMBL" id="LR134204">
    <property type="protein sequence ID" value="VEB84046.1"/>
    <property type="molecule type" value="Genomic_DNA"/>
</dbReference>
<feature type="domain" description="YrdC-like" evidence="1">
    <location>
        <begin position="22"/>
        <end position="47"/>
    </location>
</feature>
<dbReference type="InterPro" id="IPR052532">
    <property type="entry name" value="SUA5_domain"/>
</dbReference>
<evidence type="ECO:0000313" key="2">
    <source>
        <dbReference type="EMBL" id="VEB84046.1"/>
    </source>
</evidence>
<dbReference type="GO" id="GO:0003725">
    <property type="term" value="F:double-stranded RNA binding"/>
    <property type="evidence" value="ECO:0007669"/>
    <property type="project" value="InterPro"/>
</dbReference>
<evidence type="ECO:0000259" key="1">
    <source>
        <dbReference type="Pfam" id="PF01300"/>
    </source>
</evidence>
<gene>
    <name evidence="2" type="primary">yciO_2</name>
    <name evidence="2" type="ORF">NCTC11075_00294</name>
</gene>
<dbReference type="InterPro" id="IPR017945">
    <property type="entry name" value="DHBP_synth_RibB-like_a/b_dom"/>
</dbReference>
<name>A0A3S4IB43_CITKO</name>
<evidence type="ECO:0000313" key="3">
    <source>
        <dbReference type="Proteomes" id="UP000270272"/>
    </source>
</evidence>